<dbReference type="EMBL" id="CP097121">
    <property type="protein sequence ID" value="USS90173.1"/>
    <property type="molecule type" value="Genomic_DNA"/>
</dbReference>
<dbReference type="Pfam" id="PF06182">
    <property type="entry name" value="ABC2_membrane_6"/>
    <property type="match status" value="1"/>
</dbReference>
<feature type="transmembrane region" description="Helical" evidence="1">
    <location>
        <begin position="58"/>
        <end position="77"/>
    </location>
</feature>
<dbReference type="RefSeq" id="WP_252794558.1">
    <property type="nucleotide sequence ID" value="NZ_CP097121.1"/>
</dbReference>
<feature type="transmembrane region" description="Helical" evidence="1">
    <location>
        <begin position="197"/>
        <end position="216"/>
    </location>
</feature>
<dbReference type="PANTHER" id="PTHR36833:SF1">
    <property type="entry name" value="INTEGRAL MEMBRANE TRANSPORT PROTEIN"/>
    <property type="match status" value="1"/>
</dbReference>
<gene>
    <name evidence="2" type="ORF">M3M37_04820</name>
</gene>
<keyword evidence="1" id="KW-1133">Transmembrane helix</keyword>
<protein>
    <submittedName>
        <fullName evidence="2">ABC-2 family transporter protein</fullName>
    </submittedName>
</protein>
<organism evidence="2 3">
    <name type="scientific">Fructilactobacillus carniphilus</name>
    <dbReference type="NCBI Taxonomy" id="2940297"/>
    <lineage>
        <taxon>Bacteria</taxon>
        <taxon>Bacillati</taxon>
        <taxon>Bacillota</taxon>
        <taxon>Bacilli</taxon>
        <taxon>Lactobacillales</taxon>
        <taxon>Lactobacillaceae</taxon>
        <taxon>Fructilactobacillus</taxon>
    </lineage>
</organism>
<keyword evidence="3" id="KW-1185">Reference proteome</keyword>
<keyword evidence="1" id="KW-0812">Transmembrane</keyword>
<dbReference type="Proteomes" id="UP001056164">
    <property type="component" value="Chromosome"/>
</dbReference>
<evidence type="ECO:0000313" key="3">
    <source>
        <dbReference type="Proteomes" id="UP001056164"/>
    </source>
</evidence>
<reference evidence="2" key="1">
    <citation type="submission" date="2022-05" db="EMBL/GenBank/DDBJ databases">
        <authorList>
            <person name="Oliphant S.A."/>
            <person name="Watson-Haigh N.S."/>
            <person name="Sumby K.M."/>
            <person name="Gardner J.M."/>
            <person name="Jiranek V."/>
        </authorList>
    </citation>
    <scope>NUCLEOTIDE SEQUENCE</scope>
    <source>
        <strain evidence="2">KI4_A6</strain>
    </source>
</reference>
<feature type="transmembrane region" description="Helical" evidence="1">
    <location>
        <begin position="20"/>
        <end position="46"/>
    </location>
</feature>
<keyword evidence="1" id="KW-0472">Membrane</keyword>
<feature type="transmembrane region" description="Helical" evidence="1">
    <location>
        <begin position="228"/>
        <end position="247"/>
    </location>
</feature>
<evidence type="ECO:0000256" key="1">
    <source>
        <dbReference type="SAM" id="Phobius"/>
    </source>
</evidence>
<feature type="transmembrane region" description="Helical" evidence="1">
    <location>
        <begin position="144"/>
        <end position="170"/>
    </location>
</feature>
<evidence type="ECO:0000313" key="2">
    <source>
        <dbReference type="EMBL" id="USS90173.1"/>
    </source>
</evidence>
<sequence>MSFRLYGVLAQQSFKTFLTYRMTSVLVVLFGFMFTAIEIAAGFVYYSFAHRIGGLNFLQYEILIMSLTSITTTYQFLFVGAHESLAGDLIEGNLDYLFLRPLPSYWYYALRQLDFPSGVNLLVYMPVTVFLLTRFPLSWSAWGLIFVIYVVGVLFVFALNQIVVEISFWYDNLTALNGVPEDVISAASRPARIYPRWLQLILSTILPVLALSNGIVTVTVKQSTAVRMLIPLVIVTVLLLVFSFYLWQRGTRHYVSAN</sequence>
<accession>A0ABY5BW40</accession>
<proteinExistence type="predicted"/>
<name>A0ABY5BW40_9LACO</name>
<feature type="transmembrane region" description="Helical" evidence="1">
    <location>
        <begin position="115"/>
        <end position="132"/>
    </location>
</feature>
<dbReference type="InterPro" id="IPR010390">
    <property type="entry name" value="ABC-2_transporter-like"/>
</dbReference>
<dbReference type="PANTHER" id="PTHR36833">
    <property type="entry name" value="SLR0610 PROTEIN-RELATED"/>
    <property type="match status" value="1"/>
</dbReference>